<protein>
    <submittedName>
        <fullName evidence="2">Uncharacterized protein</fullName>
    </submittedName>
</protein>
<evidence type="ECO:0000256" key="1">
    <source>
        <dbReference type="SAM" id="MobiDB-lite"/>
    </source>
</evidence>
<feature type="region of interest" description="Disordered" evidence="1">
    <location>
        <begin position="52"/>
        <end position="75"/>
    </location>
</feature>
<gene>
    <name evidence="2" type="ORF">ISF_05008</name>
</gene>
<dbReference type="AlphaFoldDB" id="A0A162J365"/>
<comment type="caution">
    <text evidence="2">The sequence shown here is derived from an EMBL/GenBank/DDBJ whole genome shotgun (WGS) entry which is preliminary data.</text>
</comment>
<evidence type="ECO:0000313" key="3">
    <source>
        <dbReference type="Proteomes" id="UP000076744"/>
    </source>
</evidence>
<accession>A0A162J365</accession>
<proteinExistence type="predicted"/>
<organism evidence="2 3">
    <name type="scientific">Cordyceps fumosorosea (strain ARSEF 2679)</name>
    <name type="common">Isaria fumosorosea</name>
    <dbReference type="NCBI Taxonomy" id="1081104"/>
    <lineage>
        <taxon>Eukaryota</taxon>
        <taxon>Fungi</taxon>
        <taxon>Dikarya</taxon>
        <taxon>Ascomycota</taxon>
        <taxon>Pezizomycotina</taxon>
        <taxon>Sordariomycetes</taxon>
        <taxon>Hypocreomycetidae</taxon>
        <taxon>Hypocreales</taxon>
        <taxon>Cordycipitaceae</taxon>
        <taxon>Cordyceps</taxon>
    </lineage>
</organism>
<evidence type="ECO:0000313" key="2">
    <source>
        <dbReference type="EMBL" id="OAA63132.1"/>
    </source>
</evidence>
<dbReference type="Proteomes" id="UP000076744">
    <property type="component" value="Unassembled WGS sequence"/>
</dbReference>
<feature type="compositionally biased region" description="Basic and acidic residues" evidence="1">
    <location>
        <begin position="63"/>
        <end position="75"/>
    </location>
</feature>
<dbReference type="EMBL" id="AZHB01000011">
    <property type="protein sequence ID" value="OAA63132.1"/>
    <property type="molecule type" value="Genomic_DNA"/>
</dbReference>
<name>A0A162J365_CORFA</name>
<dbReference type="RefSeq" id="XP_018704339.1">
    <property type="nucleotide sequence ID" value="XM_018848613.1"/>
</dbReference>
<dbReference type="GeneID" id="30021300"/>
<reference evidence="2 3" key="1">
    <citation type="journal article" date="2016" name="Genome Biol. Evol.">
        <title>Divergent and convergent evolution of fungal pathogenicity.</title>
        <authorList>
            <person name="Shang Y."/>
            <person name="Xiao G."/>
            <person name="Zheng P."/>
            <person name="Cen K."/>
            <person name="Zhan S."/>
            <person name="Wang C."/>
        </authorList>
    </citation>
    <scope>NUCLEOTIDE SEQUENCE [LARGE SCALE GENOMIC DNA]</scope>
    <source>
        <strain evidence="2 3">ARSEF 2679</strain>
    </source>
</reference>
<keyword evidence="3" id="KW-1185">Reference proteome</keyword>
<sequence>MESNVSGAAVRGRSAPKDRLLSASVWASTSLMSRELVTWDRRDGVYGERLEEERLLTPPAGDQRSEPPDRSGWVEREREREGGVSLWLFFLCESLVMVVVW</sequence>